<dbReference type="RefSeq" id="WP_069810258.1">
    <property type="nucleotide sequence ID" value="NZ_CP017305.1"/>
</dbReference>
<comment type="similarity">
    <text evidence="2">Belongs to the 2H phosphoesterase superfamily. ThpR family.</text>
</comment>
<evidence type="ECO:0000313" key="4">
    <source>
        <dbReference type="EMBL" id="AOS84088.1"/>
    </source>
</evidence>
<proteinExistence type="inferred from homology"/>
<organism evidence="4 5">
    <name type="scientific">Chlorobaculum limnaeum</name>
    <dbReference type="NCBI Taxonomy" id="274537"/>
    <lineage>
        <taxon>Bacteria</taxon>
        <taxon>Pseudomonadati</taxon>
        <taxon>Chlorobiota</taxon>
        <taxon>Chlorobiia</taxon>
        <taxon>Chlorobiales</taxon>
        <taxon>Chlorobiaceae</taxon>
        <taxon>Chlorobaculum</taxon>
    </lineage>
</organism>
<name>A0A1D8D7B7_CHLLM</name>
<dbReference type="STRING" id="274537.BIU88_08035"/>
<keyword evidence="1 2" id="KW-0378">Hydrolase</keyword>
<dbReference type="KEGG" id="clz:BIU88_08035"/>
<dbReference type="GO" id="GO:0008664">
    <property type="term" value="F:RNA 2',3'-cyclic 3'-phosphodiesterase activity"/>
    <property type="evidence" value="ECO:0007669"/>
    <property type="project" value="UniProtKB-EC"/>
</dbReference>
<dbReference type="Gene3D" id="3.90.1140.10">
    <property type="entry name" value="Cyclic phosphodiesterase"/>
    <property type="match status" value="1"/>
</dbReference>
<dbReference type="InterPro" id="IPR009097">
    <property type="entry name" value="Cyclic_Pdiesterase"/>
</dbReference>
<dbReference type="Pfam" id="PF02834">
    <property type="entry name" value="LigT_PEase"/>
    <property type="match status" value="1"/>
</dbReference>
<dbReference type="EC" id="3.1.4.58" evidence="2"/>
<keyword evidence="4" id="KW-0436">Ligase</keyword>
<dbReference type="InterPro" id="IPR004175">
    <property type="entry name" value="RNA_CPDase"/>
</dbReference>
<sequence length="180" mass="20052">MEGRRVFVGLPAGRELVEAAGEFRRAHAGLKVRWTRPENLHLTLVPPWQCLDVGVVCQALRDEAARQSPFEVIFEQVSFGPDPRRPRLIWATGEALAGLPEFARGLLAATGAPGEPLKSFLLHLTIARFNSRDLDAMGQRKMREPVSWRGTFDALCLYESHLKPGGAEYRELCRFTLGSA</sequence>
<comment type="catalytic activity">
    <reaction evidence="2">
        <text>a 3'-end 2',3'-cyclophospho-ribonucleotide-RNA + H2O = a 3'-end 2'-phospho-ribonucleotide-RNA + H(+)</text>
        <dbReference type="Rhea" id="RHEA:11828"/>
        <dbReference type="Rhea" id="RHEA-COMP:10464"/>
        <dbReference type="Rhea" id="RHEA-COMP:17353"/>
        <dbReference type="ChEBI" id="CHEBI:15377"/>
        <dbReference type="ChEBI" id="CHEBI:15378"/>
        <dbReference type="ChEBI" id="CHEBI:83064"/>
        <dbReference type="ChEBI" id="CHEBI:173113"/>
        <dbReference type="EC" id="3.1.4.58"/>
    </reaction>
</comment>
<feature type="short sequence motif" description="HXTX 2" evidence="2">
    <location>
        <begin position="123"/>
        <end position="126"/>
    </location>
</feature>
<evidence type="ECO:0000256" key="2">
    <source>
        <dbReference type="HAMAP-Rule" id="MF_01940"/>
    </source>
</evidence>
<protein>
    <recommendedName>
        <fullName evidence="2">RNA 2',3'-cyclic phosphodiesterase</fullName>
        <shortName evidence="2">RNA 2',3'-CPDase</shortName>
        <ecNumber evidence="2">3.1.4.58</ecNumber>
    </recommendedName>
</protein>
<evidence type="ECO:0000256" key="1">
    <source>
        <dbReference type="ARBA" id="ARBA00022801"/>
    </source>
</evidence>
<evidence type="ECO:0000313" key="5">
    <source>
        <dbReference type="Proteomes" id="UP000095185"/>
    </source>
</evidence>
<dbReference type="PANTHER" id="PTHR35561:SF1">
    <property type="entry name" value="RNA 2',3'-CYCLIC PHOSPHODIESTERASE"/>
    <property type="match status" value="1"/>
</dbReference>
<evidence type="ECO:0000259" key="3">
    <source>
        <dbReference type="Pfam" id="PF02834"/>
    </source>
</evidence>
<dbReference type="PANTHER" id="PTHR35561">
    <property type="entry name" value="RNA 2',3'-CYCLIC PHOSPHODIESTERASE"/>
    <property type="match status" value="1"/>
</dbReference>
<dbReference type="OrthoDB" id="9789350at2"/>
<dbReference type="AlphaFoldDB" id="A0A1D8D7B7"/>
<feature type="short sequence motif" description="HXTX 1" evidence="2">
    <location>
        <begin position="41"/>
        <end position="44"/>
    </location>
</feature>
<dbReference type="SUPFAM" id="SSF55144">
    <property type="entry name" value="LigT-like"/>
    <property type="match status" value="1"/>
</dbReference>
<gene>
    <name evidence="4" type="ORF">BIU88_08035</name>
</gene>
<dbReference type="InterPro" id="IPR014051">
    <property type="entry name" value="Phosphoesterase_HXTX"/>
</dbReference>
<keyword evidence="5" id="KW-1185">Reference proteome</keyword>
<dbReference type="Proteomes" id="UP000095185">
    <property type="component" value="Chromosome"/>
</dbReference>
<feature type="domain" description="Phosphoesterase HXTX" evidence="3">
    <location>
        <begin position="11"/>
        <end position="90"/>
    </location>
</feature>
<feature type="active site" description="Proton acceptor" evidence="2">
    <location>
        <position position="123"/>
    </location>
</feature>
<dbReference type="EMBL" id="CP017305">
    <property type="protein sequence ID" value="AOS84088.1"/>
    <property type="molecule type" value="Genomic_DNA"/>
</dbReference>
<feature type="active site" description="Proton donor" evidence="2">
    <location>
        <position position="41"/>
    </location>
</feature>
<dbReference type="HAMAP" id="MF_01940">
    <property type="entry name" value="RNA_CPDase"/>
    <property type="match status" value="1"/>
</dbReference>
<dbReference type="GO" id="GO:0004113">
    <property type="term" value="F:2',3'-cyclic-nucleotide 3'-phosphodiesterase activity"/>
    <property type="evidence" value="ECO:0007669"/>
    <property type="project" value="InterPro"/>
</dbReference>
<accession>A0A1D8D7B7</accession>
<dbReference type="GO" id="GO:0016874">
    <property type="term" value="F:ligase activity"/>
    <property type="evidence" value="ECO:0007669"/>
    <property type="project" value="UniProtKB-KW"/>
</dbReference>
<comment type="function">
    <text evidence="2">Hydrolyzes RNA 2',3'-cyclic phosphodiester to an RNA 2'-phosphomonoester.</text>
</comment>
<reference evidence="4" key="1">
    <citation type="submission" date="2016-09" db="EMBL/GenBank/DDBJ databases">
        <title>Genome sequence of Chlorobaculum limnaeum.</title>
        <authorList>
            <person name="Liu Z."/>
            <person name="Tank M."/>
            <person name="Bryant D.A."/>
        </authorList>
    </citation>
    <scope>NUCLEOTIDE SEQUENCE [LARGE SCALE GENOMIC DNA]</scope>
    <source>
        <strain evidence="4">DSM 1677</strain>
    </source>
</reference>